<feature type="transmembrane region" description="Helical" evidence="1">
    <location>
        <begin position="154"/>
        <end position="173"/>
    </location>
</feature>
<keyword evidence="1" id="KW-0472">Membrane</keyword>
<dbReference type="EMBL" id="JACXVP010000001">
    <property type="protein sequence ID" value="KAG5630721.1"/>
    <property type="molecule type" value="Genomic_DNA"/>
</dbReference>
<evidence type="ECO:0000313" key="4">
    <source>
        <dbReference type="Proteomes" id="UP000824120"/>
    </source>
</evidence>
<evidence type="ECO:0000256" key="1">
    <source>
        <dbReference type="SAM" id="Phobius"/>
    </source>
</evidence>
<reference evidence="3 4" key="1">
    <citation type="submission" date="2020-09" db="EMBL/GenBank/DDBJ databases">
        <title>De no assembly of potato wild relative species, Solanum commersonii.</title>
        <authorList>
            <person name="Cho K."/>
        </authorList>
    </citation>
    <scope>NUCLEOTIDE SEQUENCE [LARGE SCALE GENOMIC DNA]</scope>
    <source>
        <strain evidence="3">LZ3.2</strain>
        <tissue evidence="3">Leaf</tissue>
    </source>
</reference>
<evidence type="ECO:0000313" key="3">
    <source>
        <dbReference type="EMBL" id="KAG5630721.1"/>
    </source>
</evidence>
<dbReference type="AlphaFoldDB" id="A0A9J6B1X5"/>
<feature type="chain" id="PRO_5039889168" evidence="2">
    <location>
        <begin position="21"/>
        <end position="183"/>
    </location>
</feature>
<proteinExistence type="predicted"/>
<keyword evidence="2" id="KW-0732">Signal</keyword>
<comment type="caution">
    <text evidence="3">The sequence shown here is derived from an EMBL/GenBank/DDBJ whole genome shotgun (WGS) entry which is preliminary data.</text>
</comment>
<organism evidence="3 4">
    <name type="scientific">Solanum commersonii</name>
    <name type="common">Commerson's wild potato</name>
    <name type="synonym">Commerson's nightshade</name>
    <dbReference type="NCBI Taxonomy" id="4109"/>
    <lineage>
        <taxon>Eukaryota</taxon>
        <taxon>Viridiplantae</taxon>
        <taxon>Streptophyta</taxon>
        <taxon>Embryophyta</taxon>
        <taxon>Tracheophyta</taxon>
        <taxon>Spermatophyta</taxon>
        <taxon>Magnoliopsida</taxon>
        <taxon>eudicotyledons</taxon>
        <taxon>Gunneridae</taxon>
        <taxon>Pentapetalae</taxon>
        <taxon>asterids</taxon>
        <taxon>lamiids</taxon>
        <taxon>Solanales</taxon>
        <taxon>Solanaceae</taxon>
        <taxon>Solanoideae</taxon>
        <taxon>Solaneae</taxon>
        <taxon>Solanum</taxon>
    </lineage>
</organism>
<keyword evidence="1" id="KW-1133">Transmembrane helix</keyword>
<sequence>MHGKLMTLTIVTLQFHCGFFFVSDPTLRVDLSSSPQIDKVDVSSSQPFDKNENRRLNQNQFPIVKEQSPRIEEQSPRVEEHSDSDSFYGVDENIDDLSDLDEELLQARKSNIQEQVKEKVDRVNLDEIPSSHVSIDVGFADIYKDKRGRFEGNLGVMTLILIAQILVVTLLNMKRVLLRMMKW</sequence>
<accession>A0A9J6B1X5</accession>
<keyword evidence="1" id="KW-0812">Transmembrane</keyword>
<protein>
    <submittedName>
        <fullName evidence="3">Uncharacterized protein</fullName>
    </submittedName>
</protein>
<dbReference type="Proteomes" id="UP000824120">
    <property type="component" value="Chromosome 1"/>
</dbReference>
<gene>
    <name evidence="3" type="ORF">H5410_002438</name>
</gene>
<name>A0A9J6B1X5_SOLCO</name>
<feature type="signal peptide" evidence="2">
    <location>
        <begin position="1"/>
        <end position="20"/>
    </location>
</feature>
<keyword evidence="4" id="KW-1185">Reference proteome</keyword>
<evidence type="ECO:0000256" key="2">
    <source>
        <dbReference type="SAM" id="SignalP"/>
    </source>
</evidence>